<proteinExistence type="predicted"/>
<reference evidence="3" key="1">
    <citation type="submission" date="2021-07" db="EMBL/GenBank/DDBJ databases">
        <authorList>
            <person name="Durling M."/>
        </authorList>
    </citation>
    <scope>NUCLEOTIDE SEQUENCE</scope>
</reference>
<dbReference type="Proteomes" id="UP000696280">
    <property type="component" value="Unassembled WGS sequence"/>
</dbReference>
<dbReference type="AlphaFoldDB" id="A0A9N9L2Z9"/>
<keyword evidence="4" id="KW-1185">Reference proteome</keyword>
<sequence length="208" mass="22453">MSRHHYDPIPQRPNSIPPPLIPNSPPPSFHTFSSPGTPRPTPSTRTGMSASTGSGVAGPYGELWGVASSTVLGHESATSNDALATIAGLKLRVEWLEESIGRILLEREREKEGAGGGERERERDNCCISFTDASPDVERAIVASRSNCCVSFRRTGMGMEGGKCRGRERRRVFAFVVLVLGGLVVMGLIFLGGYHSVRREGFEVEGKA</sequence>
<dbReference type="EMBL" id="CAJVRL010000087">
    <property type="protein sequence ID" value="CAG8958976.1"/>
    <property type="molecule type" value="Genomic_DNA"/>
</dbReference>
<evidence type="ECO:0000313" key="4">
    <source>
        <dbReference type="Proteomes" id="UP000696280"/>
    </source>
</evidence>
<feature type="transmembrane region" description="Helical" evidence="2">
    <location>
        <begin position="172"/>
        <end position="194"/>
    </location>
</feature>
<gene>
    <name evidence="3" type="ORF">HYFRA_00012133</name>
</gene>
<evidence type="ECO:0000313" key="3">
    <source>
        <dbReference type="EMBL" id="CAG8958976.1"/>
    </source>
</evidence>
<evidence type="ECO:0000256" key="2">
    <source>
        <dbReference type="SAM" id="Phobius"/>
    </source>
</evidence>
<feature type="compositionally biased region" description="Low complexity" evidence="1">
    <location>
        <begin position="29"/>
        <end position="49"/>
    </location>
</feature>
<name>A0A9N9L2Z9_9HELO</name>
<comment type="caution">
    <text evidence="3">The sequence shown here is derived from an EMBL/GenBank/DDBJ whole genome shotgun (WGS) entry which is preliminary data.</text>
</comment>
<keyword evidence="2" id="KW-1133">Transmembrane helix</keyword>
<feature type="compositionally biased region" description="Pro residues" evidence="1">
    <location>
        <begin position="15"/>
        <end position="28"/>
    </location>
</feature>
<feature type="region of interest" description="Disordered" evidence="1">
    <location>
        <begin position="1"/>
        <end position="56"/>
    </location>
</feature>
<evidence type="ECO:0000256" key="1">
    <source>
        <dbReference type="SAM" id="MobiDB-lite"/>
    </source>
</evidence>
<keyword evidence="2" id="KW-0812">Transmembrane</keyword>
<accession>A0A9N9L2Z9</accession>
<dbReference type="OrthoDB" id="3561481at2759"/>
<organism evidence="3 4">
    <name type="scientific">Hymenoscyphus fraxineus</name>
    <dbReference type="NCBI Taxonomy" id="746836"/>
    <lineage>
        <taxon>Eukaryota</taxon>
        <taxon>Fungi</taxon>
        <taxon>Dikarya</taxon>
        <taxon>Ascomycota</taxon>
        <taxon>Pezizomycotina</taxon>
        <taxon>Leotiomycetes</taxon>
        <taxon>Helotiales</taxon>
        <taxon>Helotiaceae</taxon>
        <taxon>Hymenoscyphus</taxon>
    </lineage>
</organism>
<keyword evidence="2" id="KW-0472">Membrane</keyword>
<protein>
    <submittedName>
        <fullName evidence="3">Uncharacterized protein</fullName>
    </submittedName>
</protein>